<organism evidence="2 3">
    <name type="scientific">Tanacetum coccineum</name>
    <dbReference type="NCBI Taxonomy" id="301880"/>
    <lineage>
        <taxon>Eukaryota</taxon>
        <taxon>Viridiplantae</taxon>
        <taxon>Streptophyta</taxon>
        <taxon>Embryophyta</taxon>
        <taxon>Tracheophyta</taxon>
        <taxon>Spermatophyta</taxon>
        <taxon>Magnoliopsida</taxon>
        <taxon>eudicotyledons</taxon>
        <taxon>Gunneridae</taxon>
        <taxon>Pentapetalae</taxon>
        <taxon>asterids</taxon>
        <taxon>campanulids</taxon>
        <taxon>Asterales</taxon>
        <taxon>Asteraceae</taxon>
        <taxon>Asteroideae</taxon>
        <taxon>Anthemideae</taxon>
        <taxon>Anthemidinae</taxon>
        <taxon>Tanacetum</taxon>
    </lineage>
</organism>
<evidence type="ECO:0000313" key="2">
    <source>
        <dbReference type="EMBL" id="GJT78134.1"/>
    </source>
</evidence>
<feature type="region of interest" description="Disordered" evidence="1">
    <location>
        <begin position="1"/>
        <end position="74"/>
    </location>
</feature>
<dbReference type="EMBL" id="BQNB010018775">
    <property type="protein sequence ID" value="GJT78134.1"/>
    <property type="molecule type" value="Genomic_DNA"/>
</dbReference>
<dbReference type="Proteomes" id="UP001151760">
    <property type="component" value="Unassembled WGS sequence"/>
</dbReference>
<reference evidence="2" key="2">
    <citation type="submission" date="2022-01" db="EMBL/GenBank/DDBJ databases">
        <authorList>
            <person name="Yamashiro T."/>
            <person name="Shiraishi A."/>
            <person name="Satake H."/>
            <person name="Nakayama K."/>
        </authorList>
    </citation>
    <scope>NUCLEOTIDE SEQUENCE</scope>
</reference>
<gene>
    <name evidence="2" type="ORF">Tco_1044859</name>
</gene>
<sequence length="144" mass="15643">MVERRGMGGSGFLKSGGDVPFESSSRGLEPQPAHSRGRALATTAERNTTLRAPCPSLEEDKDDRTSIDSAPVVKRDPSALESFTYQRGNNGLKKSFTDLPQQRSSSGAKIVANQGNTDRPANRDQVALQRSNCRLKGKIWKVGK</sequence>
<comment type="caution">
    <text evidence="2">The sequence shown here is derived from an EMBL/GenBank/DDBJ whole genome shotgun (WGS) entry which is preliminary data.</text>
</comment>
<accession>A0ABQ5GS70</accession>
<reference evidence="2" key="1">
    <citation type="journal article" date="2022" name="Int. J. Mol. Sci.">
        <title>Draft Genome of Tanacetum Coccineum: Genomic Comparison of Closely Related Tanacetum-Family Plants.</title>
        <authorList>
            <person name="Yamashiro T."/>
            <person name="Shiraishi A."/>
            <person name="Nakayama K."/>
            <person name="Satake H."/>
        </authorList>
    </citation>
    <scope>NUCLEOTIDE SEQUENCE</scope>
</reference>
<feature type="compositionally biased region" description="Polar residues" evidence="1">
    <location>
        <begin position="98"/>
        <end position="119"/>
    </location>
</feature>
<proteinExistence type="predicted"/>
<protein>
    <submittedName>
        <fullName evidence="2">Uncharacterized protein</fullName>
    </submittedName>
</protein>
<keyword evidence="3" id="KW-1185">Reference proteome</keyword>
<name>A0ABQ5GS70_9ASTR</name>
<evidence type="ECO:0000313" key="3">
    <source>
        <dbReference type="Proteomes" id="UP001151760"/>
    </source>
</evidence>
<feature type="region of interest" description="Disordered" evidence="1">
    <location>
        <begin position="86"/>
        <end position="130"/>
    </location>
</feature>
<evidence type="ECO:0000256" key="1">
    <source>
        <dbReference type="SAM" id="MobiDB-lite"/>
    </source>
</evidence>